<evidence type="ECO:0000256" key="1">
    <source>
        <dbReference type="ARBA" id="ARBA00001947"/>
    </source>
</evidence>
<dbReference type="SUPFAM" id="SSF53187">
    <property type="entry name" value="Zn-dependent exopeptidases"/>
    <property type="match status" value="1"/>
</dbReference>
<dbReference type="Proteomes" id="UP001242480">
    <property type="component" value="Unassembled WGS sequence"/>
</dbReference>
<keyword evidence="3" id="KW-0378">Hydrolase</keyword>
<dbReference type="Gene3D" id="3.40.630.10">
    <property type="entry name" value="Zn peptidases"/>
    <property type="match status" value="1"/>
</dbReference>
<dbReference type="InterPro" id="IPR055438">
    <property type="entry name" value="AstE_AspA_cat"/>
</dbReference>
<keyword evidence="4" id="KW-0862">Zinc</keyword>
<evidence type="ECO:0000256" key="3">
    <source>
        <dbReference type="ARBA" id="ARBA00022801"/>
    </source>
</evidence>
<dbReference type="PANTHER" id="PTHR37326:SF1">
    <property type="entry name" value="BLL3975 PROTEIN"/>
    <property type="match status" value="1"/>
</dbReference>
<evidence type="ECO:0000256" key="2">
    <source>
        <dbReference type="ARBA" id="ARBA00022723"/>
    </source>
</evidence>
<accession>A0ABU0JJF0</accession>
<comment type="caution">
    <text evidence="6">The sequence shown here is derived from an EMBL/GenBank/DDBJ whole genome shotgun (WGS) entry which is preliminary data.</text>
</comment>
<comment type="cofactor">
    <cofactor evidence="1">
        <name>Zn(2+)</name>
        <dbReference type="ChEBI" id="CHEBI:29105"/>
    </cofactor>
</comment>
<dbReference type="CDD" id="cd06252">
    <property type="entry name" value="M14_ASTE_ASPA-like"/>
    <property type="match status" value="1"/>
</dbReference>
<dbReference type="InterPro" id="IPR053138">
    <property type="entry name" value="N-alpha-Ac-DABA_deacetylase"/>
</dbReference>
<feature type="domain" description="Succinylglutamate desuccinylase/Aspartoacylase catalytic" evidence="5">
    <location>
        <begin position="50"/>
        <end position="238"/>
    </location>
</feature>
<protein>
    <submittedName>
        <fullName evidence="6">Deacylase</fullName>
    </submittedName>
</protein>
<evidence type="ECO:0000259" key="5">
    <source>
        <dbReference type="Pfam" id="PF24827"/>
    </source>
</evidence>
<sequence length="340" mass="35388">MKAATGTRLTADIAFEGGGKRQGYIRLPLSTHDSAYGFVPIPVVVIAGAPGPTTLLTAGNHGDEYEGEVALANLARALSPDDIAGRLVILPALNLPAALAGRRVSPIDGGNLNRAFPGDPAGGATAQIAWYVERVLMPLCDVACDLHSGGSSLHYLPSTVIPHWADPARFRRSLALVWAFAAPHAYVLDEPEADAPTLLGAAARGGKLFLGTELGGSGTLGAATLAVAEGGLRRLLGHLGHLPEAAAESPPVRILRVGGADYFVHADDDGVAEPLVELGEDVAAGQPAARIHTPEKPWAEPVTLRFARAGMVLCRRAPARVKRGDCLFHLGTDSPWPEPA</sequence>
<evidence type="ECO:0000313" key="7">
    <source>
        <dbReference type="Proteomes" id="UP001242480"/>
    </source>
</evidence>
<keyword evidence="2" id="KW-0479">Metal-binding</keyword>
<dbReference type="RefSeq" id="WP_307283907.1">
    <property type="nucleotide sequence ID" value="NZ_JAUSVX010000022.1"/>
</dbReference>
<dbReference type="PIRSF" id="PIRSF039012">
    <property type="entry name" value="ASP"/>
    <property type="match status" value="1"/>
</dbReference>
<dbReference type="EMBL" id="JAUSVX010000022">
    <property type="protein sequence ID" value="MDQ0474379.1"/>
    <property type="molecule type" value="Genomic_DNA"/>
</dbReference>
<dbReference type="InterPro" id="IPR043795">
    <property type="entry name" value="N-alpha-Ac-DABA-like"/>
</dbReference>
<name>A0ABU0JJF0_9HYPH</name>
<gene>
    <name evidence="6" type="ORF">QO011_007419</name>
</gene>
<keyword evidence="7" id="KW-1185">Reference proteome</keyword>
<organism evidence="6 7">
    <name type="scientific">Labrys wisconsinensis</name>
    <dbReference type="NCBI Taxonomy" id="425677"/>
    <lineage>
        <taxon>Bacteria</taxon>
        <taxon>Pseudomonadati</taxon>
        <taxon>Pseudomonadota</taxon>
        <taxon>Alphaproteobacteria</taxon>
        <taxon>Hyphomicrobiales</taxon>
        <taxon>Xanthobacteraceae</taxon>
        <taxon>Labrys</taxon>
    </lineage>
</organism>
<dbReference type="PANTHER" id="PTHR37326">
    <property type="entry name" value="BLL3975 PROTEIN"/>
    <property type="match status" value="1"/>
</dbReference>
<dbReference type="Pfam" id="PF24827">
    <property type="entry name" value="AstE_AspA_cat"/>
    <property type="match status" value="1"/>
</dbReference>
<evidence type="ECO:0000313" key="6">
    <source>
        <dbReference type="EMBL" id="MDQ0474379.1"/>
    </source>
</evidence>
<evidence type="ECO:0000256" key="4">
    <source>
        <dbReference type="ARBA" id="ARBA00022833"/>
    </source>
</evidence>
<reference evidence="6 7" key="1">
    <citation type="submission" date="2023-07" db="EMBL/GenBank/DDBJ databases">
        <title>Genomic Encyclopedia of Type Strains, Phase IV (KMG-IV): sequencing the most valuable type-strain genomes for metagenomic binning, comparative biology and taxonomic classification.</title>
        <authorList>
            <person name="Goeker M."/>
        </authorList>
    </citation>
    <scope>NUCLEOTIDE SEQUENCE [LARGE SCALE GENOMIC DNA]</scope>
    <source>
        <strain evidence="6 7">DSM 19619</strain>
    </source>
</reference>
<proteinExistence type="predicted"/>